<dbReference type="InterPro" id="IPR038859">
    <property type="entry name" value="RHL1"/>
</dbReference>
<comment type="caution">
    <text evidence="1">The sequence shown here is derived from an EMBL/GenBank/DDBJ whole genome shotgun (WGS) entry which is preliminary data.</text>
</comment>
<organism evidence="1 2">
    <name type="scientific">Forsythia ovata</name>
    <dbReference type="NCBI Taxonomy" id="205694"/>
    <lineage>
        <taxon>Eukaryota</taxon>
        <taxon>Viridiplantae</taxon>
        <taxon>Streptophyta</taxon>
        <taxon>Embryophyta</taxon>
        <taxon>Tracheophyta</taxon>
        <taxon>Spermatophyta</taxon>
        <taxon>Magnoliopsida</taxon>
        <taxon>eudicotyledons</taxon>
        <taxon>Gunneridae</taxon>
        <taxon>Pentapetalae</taxon>
        <taxon>asterids</taxon>
        <taxon>lamiids</taxon>
        <taxon>Lamiales</taxon>
        <taxon>Oleaceae</taxon>
        <taxon>Forsythieae</taxon>
        <taxon>Forsythia</taxon>
    </lineage>
</organism>
<evidence type="ECO:0000313" key="1">
    <source>
        <dbReference type="EMBL" id="KAL2555280.1"/>
    </source>
</evidence>
<dbReference type="AlphaFoldDB" id="A0ABD1X0R6"/>
<keyword evidence="2" id="KW-1185">Reference proteome</keyword>
<dbReference type="PANTHER" id="PTHR35698:SF2">
    <property type="entry name" value="DNA-BINDING PROTEIN RHL1"/>
    <property type="match status" value="1"/>
</dbReference>
<dbReference type="EMBL" id="JBFOLJ010000001">
    <property type="protein sequence ID" value="KAL2555280.1"/>
    <property type="molecule type" value="Genomic_DNA"/>
</dbReference>
<accession>A0ABD1X0R6</accession>
<name>A0ABD1X0R6_9LAMI</name>
<dbReference type="Proteomes" id="UP001604277">
    <property type="component" value="Unassembled WGS sequence"/>
</dbReference>
<dbReference type="PANTHER" id="PTHR35698">
    <property type="entry name" value="DNA-BINDING PROTEIN RHL1"/>
    <property type="match status" value="1"/>
</dbReference>
<gene>
    <name evidence="1" type="ORF">Fot_00019</name>
</gene>
<protein>
    <submittedName>
        <fullName evidence="1">Uncharacterized protein</fullName>
    </submittedName>
</protein>
<reference evidence="2" key="1">
    <citation type="submission" date="2024-07" db="EMBL/GenBank/DDBJ databases">
        <title>Two chromosome-level genome assemblies of Korean endemic species Abeliophyllum distichum and Forsythia ovata (Oleaceae).</title>
        <authorList>
            <person name="Jang H."/>
        </authorList>
    </citation>
    <scope>NUCLEOTIDE SEQUENCE [LARGE SCALE GENOMIC DNA]</scope>
</reference>
<sequence length="176" mass="19657">MDYALILVCRGGGKCHNLVQKQPQSCQAHHLLHIQSTSEATTDQHAEYDFKGGAGAPCDGRQGFRKSAIKCVEQELPQDELEDDLTLSQNNVKESMEVTPIQHSARTAGKMFKFADASSLDDFIGNDDETFEEEDEDIGIKVEEKKANKDVKEKKDNVKVSKFLRNGKKIEEREAG</sequence>
<evidence type="ECO:0000313" key="2">
    <source>
        <dbReference type="Proteomes" id="UP001604277"/>
    </source>
</evidence>
<proteinExistence type="predicted"/>